<dbReference type="InterPro" id="IPR036397">
    <property type="entry name" value="RNaseH_sf"/>
</dbReference>
<gene>
    <name evidence="2" type="ORF">ACFP90_23680</name>
    <name evidence="3" type="ORF">ACFP90_27445</name>
</gene>
<feature type="domain" description="Tc1-like transposase DDE" evidence="1">
    <location>
        <begin position="177"/>
        <end position="321"/>
    </location>
</feature>
<protein>
    <submittedName>
        <fullName evidence="3">IS630 family transposase</fullName>
    </submittedName>
</protein>
<evidence type="ECO:0000313" key="4">
    <source>
        <dbReference type="Proteomes" id="UP001596317"/>
    </source>
</evidence>
<keyword evidence="4" id="KW-1185">Reference proteome</keyword>
<evidence type="ECO:0000313" key="3">
    <source>
        <dbReference type="EMBL" id="MFC6663741.1"/>
    </source>
</evidence>
<dbReference type="Pfam" id="PF13358">
    <property type="entry name" value="DDE_3"/>
    <property type="match status" value="1"/>
</dbReference>
<dbReference type="PANTHER" id="PTHR30347:SF1">
    <property type="entry name" value="MECHANOSENSITIVE CHANNEL MSCK"/>
    <property type="match status" value="1"/>
</dbReference>
<dbReference type="NCBIfam" id="NF033545">
    <property type="entry name" value="transpos_IS630"/>
    <property type="match status" value="1"/>
</dbReference>
<dbReference type="EMBL" id="JBHSWB010000002">
    <property type="protein sequence ID" value="MFC6663049.1"/>
    <property type="molecule type" value="Genomic_DNA"/>
</dbReference>
<dbReference type="Pfam" id="PF13565">
    <property type="entry name" value="HTH_32"/>
    <property type="match status" value="1"/>
</dbReference>
<dbReference type="InterPro" id="IPR047655">
    <property type="entry name" value="Transpos_IS630-like"/>
</dbReference>
<comment type="caution">
    <text evidence="3">The sequence shown here is derived from an EMBL/GenBank/DDBJ whole genome shotgun (WGS) entry which is preliminary data.</text>
</comment>
<evidence type="ECO:0000259" key="1">
    <source>
        <dbReference type="Pfam" id="PF13358"/>
    </source>
</evidence>
<organism evidence="3 4">
    <name type="scientific">Deinococcus multiflagellatus</name>
    <dbReference type="NCBI Taxonomy" id="1656887"/>
    <lineage>
        <taxon>Bacteria</taxon>
        <taxon>Thermotogati</taxon>
        <taxon>Deinococcota</taxon>
        <taxon>Deinococci</taxon>
        <taxon>Deinococcales</taxon>
        <taxon>Deinococcaceae</taxon>
        <taxon>Deinococcus</taxon>
    </lineage>
</organism>
<accession>A0ABW1ZTS3</accession>
<dbReference type="Gene3D" id="3.30.420.10">
    <property type="entry name" value="Ribonuclease H-like superfamily/Ribonuclease H"/>
    <property type="match status" value="1"/>
</dbReference>
<reference evidence="4" key="2">
    <citation type="journal article" date="2019" name="Int. J. Syst. Evol. Microbiol.">
        <title>The Global Catalogue of Microorganisms (GCM) 10K type strain sequencing project: providing services to taxonomists for standard genome sequencing and annotation.</title>
        <authorList>
            <consortium name="The Broad Institute Genomics Platform"/>
            <consortium name="The Broad Institute Genome Sequencing Center for Infectious Disease"/>
            <person name="Wu L."/>
            <person name="Ma J."/>
        </authorList>
    </citation>
    <scope>NUCLEOTIDE SEQUENCE [LARGE SCALE GENOMIC DNA]</scope>
    <source>
        <strain evidence="4">CCUG 63830</strain>
    </source>
</reference>
<dbReference type="SUPFAM" id="SSF46689">
    <property type="entry name" value="Homeodomain-like"/>
    <property type="match status" value="1"/>
</dbReference>
<dbReference type="EMBL" id="JBHSWB010000004">
    <property type="protein sequence ID" value="MFC6663741.1"/>
    <property type="molecule type" value="Genomic_DNA"/>
</dbReference>
<reference evidence="3" key="1">
    <citation type="journal article" date="2014" name="Int. J. Syst. Evol. Microbiol.">
        <title>Complete genome of a new Firmicutes species belonging to the dominant human colonic microbiota ('Ruminococcus bicirculans') reveals two chromosomes and a selective capacity to utilize plant glucans.</title>
        <authorList>
            <consortium name="NISC Comparative Sequencing Program"/>
            <person name="Wegmann U."/>
            <person name="Louis P."/>
            <person name="Goesmann A."/>
            <person name="Henrissat B."/>
            <person name="Duncan S.H."/>
            <person name="Flint H.J."/>
        </authorList>
    </citation>
    <scope>NUCLEOTIDE SEQUENCE</scope>
    <source>
        <strain evidence="3">NBRC 112888</strain>
    </source>
</reference>
<dbReference type="Proteomes" id="UP001596317">
    <property type="component" value="Unassembled WGS sequence"/>
</dbReference>
<sequence length="373" mass="42826">MARQPRPPHIVLSPEEQQRLTELARRRKTLRGLAARAQLILLSAEQPYTSLTQIGEQLGVCRHTVRTWRQRFVQDRIAGLRDAPKPGAPRKIQDDDVERLIRLTLDSVPANATHWTTRSMAQASGMTQNAVFRIWRAFGLRPHLSESFKLSQDPLFIEKVRDIVGLYLSPPAKALVLCVDEKPQIQALERNGGVFPMQPGEIEKRAHDYVRHGTTTLFAALNAQVGTVIGKCYPRHRSEEFKAFLEEVNQNVPADLDVHLILDNYVTHKAKVVQDWLVGHPRFQLHFTPTSGSWLNLVESWFALLTTRQLRRGSFISTQALETAIERYIQQTNEDPKPFTWTKTADQILESVARFCKRQLSRVEEQKYRETQE</sequence>
<name>A0ABW1ZTS3_9DEIO</name>
<reference evidence="3" key="3">
    <citation type="submission" date="2024-09" db="EMBL/GenBank/DDBJ databases">
        <authorList>
            <person name="Sun Q."/>
            <person name="Mori K."/>
        </authorList>
    </citation>
    <scope>NUCLEOTIDE SEQUENCE</scope>
    <source>
        <strain evidence="3">NBRC 112888</strain>
    </source>
</reference>
<proteinExistence type="predicted"/>
<dbReference type="RefSeq" id="WP_380058974.1">
    <property type="nucleotide sequence ID" value="NZ_JBHSWB010000002.1"/>
</dbReference>
<evidence type="ECO:0000313" key="2">
    <source>
        <dbReference type="EMBL" id="MFC6663049.1"/>
    </source>
</evidence>
<dbReference type="InterPro" id="IPR038717">
    <property type="entry name" value="Tc1-like_DDE_dom"/>
</dbReference>
<dbReference type="PANTHER" id="PTHR30347">
    <property type="entry name" value="POTASSIUM CHANNEL RELATED"/>
    <property type="match status" value="1"/>
</dbReference>
<dbReference type="InterPro" id="IPR009057">
    <property type="entry name" value="Homeodomain-like_sf"/>
</dbReference>
<dbReference type="InterPro" id="IPR052702">
    <property type="entry name" value="MscS-like_channel"/>
</dbReference>